<dbReference type="InterPro" id="IPR058210">
    <property type="entry name" value="SACS/Nov_dom"/>
</dbReference>
<dbReference type="EMBL" id="BRYB01006419">
    <property type="protein sequence ID" value="GMI57147.1"/>
    <property type="molecule type" value="Genomic_DNA"/>
</dbReference>
<dbReference type="SUPFAM" id="SSF46934">
    <property type="entry name" value="UBA-like"/>
    <property type="match status" value="1"/>
</dbReference>
<feature type="compositionally biased region" description="Acidic residues" evidence="1">
    <location>
        <begin position="3537"/>
        <end position="3573"/>
    </location>
</feature>
<dbReference type="SUPFAM" id="SSF55874">
    <property type="entry name" value="ATPase domain of HSP90 chaperone/DNA topoisomerase II/histidine kinase"/>
    <property type="match status" value="1"/>
</dbReference>
<dbReference type="Pfam" id="PF25794">
    <property type="entry name" value="SACS"/>
    <property type="match status" value="3"/>
</dbReference>
<dbReference type="Proteomes" id="UP001165060">
    <property type="component" value="Unassembled WGS sequence"/>
</dbReference>
<dbReference type="NCBIfam" id="NF047352">
    <property type="entry name" value="P_loop_sacsin"/>
    <property type="match status" value="1"/>
</dbReference>
<dbReference type="PANTHER" id="PTHR15600">
    <property type="entry name" value="SACSIN"/>
    <property type="match status" value="1"/>
</dbReference>
<feature type="domain" description="UBA" evidence="2">
    <location>
        <begin position="525"/>
        <end position="565"/>
    </location>
</feature>
<feature type="region of interest" description="Disordered" evidence="1">
    <location>
        <begin position="3535"/>
        <end position="3592"/>
    </location>
</feature>
<dbReference type="InterPro" id="IPR052972">
    <property type="entry name" value="Sacsin_chaperone_reg"/>
</dbReference>
<evidence type="ECO:0000313" key="3">
    <source>
        <dbReference type="EMBL" id="GMI57147.1"/>
    </source>
</evidence>
<proteinExistence type="predicted"/>
<dbReference type="SMART" id="SM00165">
    <property type="entry name" value="UBA"/>
    <property type="match status" value="1"/>
</dbReference>
<protein>
    <recommendedName>
        <fullName evidence="2">UBA domain-containing protein</fullName>
    </recommendedName>
</protein>
<dbReference type="PANTHER" id="PTHR15600:SF42">
    <property type="entry name" value="SACSIN"/>
    <property type="match status" value="1"/>
</dbReference>
<name>A0ABQ6ND17_9STRA</name>
<accession>A0ABQ6ND17</accession>
<reference evidence="3 4" key="1">
    <citation type="journal article" date="2023" name="Commun. Biol.">
        <title>Genome analysis of Parmales, the sister group of diatoms, reveals the evolutionary specialization of diatoms from phago-mixotrophs to photoautotrophs.</title>
        <authorList>
            <person name="Ban H."/>
            <person name="Sato S."/>
            <person name="Yoshikawa S."/>
            <person name="Yamada K."/>
            <person name="Nakamura Y."/>
            <person name="Ichinomiya M."/>
            <person name="Sato N."/>
            <person name="Blanc-Mathieu R."/>
            <person name="Endo H."/>
            <person name="Kuwata A."/>
            <person name="Ogata H."/>
        </authorList>
    </citation>
    <scope>NUCLEOTIDE SEQUENCE [LARGE SCALE GENOMIC DNA]</scope>
</reference>
<dbReference type="Gene3D" id="1.10.8.10">
    <property type="entry name" value="DNA helicase RuvA subunit, C-terminal domain"/>
    <property type="match status" value="1"/>
</dbReference>
<dbReference type="InterPro" id="IPR036890">
    <property type="entry name" value="HATPase_C_sf"/>
</dbReference>
<sequence>MLARPSLLVHNDARFGEADLLSIQRIGDSAKKASGNKTGRFGIGFNAVYHLTDVPMFASGGDLVLFDPSAEHIPGVNPANPGKRLPLGEQGSRELLGSLPELAGPLAAFEGGELGSAVEGTMFRFPLRSGGAARDGRLSRQAHTEESAGELLEELKLAAPSLLLFLKSVETIEVYTQSSPSSPPVLSHRTSLHNASPALRAARSLVLSAPLSSSPTPCDYELSILSCAAPPPSPPPAPERWLVCQQLGGGAATKLARDEALKHMRLVPWAGVAYCLSKPLLSGSCYTFLPLPLRTSLPVHVNGYFELSSNRRDLWEGSDMAGDGRKRAEWNEALLREVAAPSYARLIKRAISQSLVDPASYESLFPTSNTPPSSLFSLLATALFPLLENTPCLYSPNTSSFVPPSSAVLPPTPPPHSPVLSSLLSILSLPPSLPLVLPSSAPLHSFLLSSSTVPPSRTTTPTLVRSFFSRLDRASLPAYLTPERALVLLSHAASDLDPSSYPSLHGLPFLPLASSSLGTFSSLPPCPPPLVSQLRSMGFSGLAAAHALRRFGNDVDRAVEFLFESRAESKGEVRFGLDPYILTNPACIQHVAEQHPILPTNEGVVTILSRGSSVIAAALLPDEVKEALPALGVRTLLPGLWSAESVVVPPAFFEYVFEPTRDGLVFAIDASLRRTNSSFPSLPPASSAALFRFLCDSTQHPLSPAAAKILASFPIFPHYSDKYCRISTDSITYTLDTGGNAPPESHEQVLKTLSALGVDAVAHSPSELKTLTADLKVSPLTATDFFEMVVFPNLRQLPAPILDVIITDLLSSLPTLEHASPGFSKTVAAVPCVPSVGGALCLPSALFDPENEQLCVLLPPDAFPSEHFHHSSSLITLRELGLKVSMTWETILTCAERIANRDDQTTAPPASNHLLEFLDQHCADFFPDLFPKPKQSRSRSFFSKITTALFEDAEAAAERERLQAQRVERLLSLCWVPVLREPPNAFLPWYGAEEAREGETLQLSATAAPASCQLVSQQWLSSSTSRLIDGTAYSPEFKKVMGWDRPVPPTEIARQLKNMSRCFPAEPEAQRCQTISSEIPRLYQLLNSVEGGQEIEDIKTTLLNVDWLWMGDSFVPSDHAAFSSPINAAPYLVTVPPDLACFANLLKQFGVRKTFGTSDFCQVLQRIHHSDSPPTGRTTELAVAICQLVSDDAVRLADMDTLFAPTTSGKLQLTTSLVYDDAPWLSKQTTSTHTFVHPKISSDVGKKIGVRSLRQTLMAANSEALDFGAEGEGGLGVAGAEAFGQVESLTRRLRNIIEMYPEGPSILSELIQNADDSGASCVKVLVSRKSAPTSSLLGPKMQAWQGPSVYVYNDATFSDRDFQNLSRIGQASKLDKLVTTGRFGLGFNAVFHFTDVPSLVSGDHLVMFDPHEKFVPGATSTSRGIKIKYSNSALLSQFPDQFSPYCKFGCDMQSRFDGTLFRFPLRDAETARESEISKTTWGDAELDEMLSKLEEVLPRFLLFLRNVKNIQIYTEDEGSKSPTLLYTADLAARKSLTHLTLQGTPAAPHLRSQKDDWRTIPEFITGKAPATPLSKEAFYTKLVQTPEASLPSTQHLTTIRFTSGADTVSDSYLVCVALGGGRCRAMAASEKHRHMKFIPWGGVAAHVGRDGGDGLVGRKGTAFCFLPLPVATGMPVHVNGYFELSSNRRDIWFGSDMTGEGRVRSEWNELLLGDVIAPLYAVLLLQARGIVQDKADYLKLFPTVPDAGKGQYSTALWKMATGAFYGRDTACMDMPLFWSAANAWVKPSASVVVVKEQGGQGGKAEEAAAASVETLTAILLEEQLPVVVLAGELVAMLKSNDCSFSLSSPEYARELFGRPGAHPSLQKRDNALFLLAYVAYDLAGAYEKLHGLPLLPLCDGGLGVILGPSGDSKYAVSPTELELLHSARSEIVDTDTSNSAVNELLVSPDFLGSSNVKKMDGDRQQFMQLLRFVFPRDWENVEGVMWDSRTRELVSEAWVRKFWAYLGGSVQAIADFQNTFPLLPCLTAGDEKMLVTLGEDLPLIIPSTSSTHGIRRTMAGGVVKVLQNIGVRVVDVEVLSGEVLEGLVAGGLVQVGGGGGVVRAVMNLFPSGIADGDLTRRMQMRFREVGAGDRDVLRKYVRDMLLLEGMDKMSPADVRWVKSLPIFPTFDPVEEHMDLLIDEKWLAPEGVNAALLNGSFLKTADRRDVALLEGLGVEVMEGRAFWGSVGVGALLKGGKELREAGGGQLLRELPRLVGGGGEEVEQFLGGLRGCKFVTNRVGEGVAPQSLYDPEVGGLSELLGDESFPSIAFSSGDVLAGLRVLGMKKALTCRGVVDSARSVAGEGGAKGMKRSKCLLRFVDDNIEGLLQQCRDEEAVGHPAYSSYSQQAAVLGDVVDLDAEVSEVSEVPKEVPFPVLDVATIEGRFVEQLAGIPWLPCVSGGGDDLLPPHRSGTGQGGFASAAETRPREEAVLCSANKRLLDGFVSSDVVKRCFGWDKDVDILSVAHQLLALSDVFFDRGQSLPAFRQTLASTIPRMYTLLDKWLDGGEGRDLMNEVQALLMKKKWLWVGDAFLELAAGMAKLLAGMDKEEREGAGQLYLPSERGVLMKAEDMVYDDAPWLSSSIGQTKVKARFVHELVGVKAAEVLGAKSLREVLLANQSGMQNIPCPSAASLKQLLGKRAKARGTRSEERAAREDTKVVMDLLEVAEMAGVSKIKILADFRTHKDESLLHPGLAKGQGPALMVCMSDFVMSVDDLVRLSAPSGYYRTSSSRMDGNGGMPRLGSGLCSLYQLGDCLQVLSGNQLHLFDPTGTYLFGGEGEKKKKKGKEGQPIARRYGLDTDDMHQNFGDQFTPFLEAGFGVKQQEFFQGTVFRVCLRREASGLSKRVFGERELQGLLDELAPRLPHCFLFTRALTRVCLEKAAGGGEGGEGGGVQEVVSCKLRTSAAVRRDHLVKFSDNVEWKKSKLATLFKKWEPVANTLNLEVASVKSGGTEELDSFMITSLLAPPGVREMAAGDTFRKLGITPLLRMAAHVHRSVGGRSVKFSPLAGTLFVGMDTGIRTGLPVMLNAPLFLHELSQSVLLDPRDDADVRELFPRIREMDAGRRGSNSPAKERAVSLWDWNRQVLTAGVSELVPRLLGELKHPLEFLYARDARLLYRYWPRFDGVGAKFKMFVTPSLYAQLAKAELFLTKSSGFSSIADGVFEDKAYPLKPNLAAFFRSKFAMFSVPGEVSHDIQLSGVALKTLSPAMARTWLKRGGVGAGELAGRVDLCIELLLFALQDGRVPQGGGGAGGGGGGGGRSVAVWKELEGLQLLPMCDGSLGVVGGTRKSMFGGGTDPSAIIASKEQQSLLPNMKHKFLHLGFVEALGEWIGEEEFLTATGIARFSPRFLSSHVADVLPKEWRRKDFVDWGGGVGGGGVECGPGAVPNALWIKLFWQQVKITDLDSVVLFKDWPLLPCANGELASCGNVRFVLSVWGKSGDQKVQRMVGFDFACVLAELKAGEEAERGMAAGGSERSVEEEVDWEEVMGVGGVVEDEESEEEVEEVEEVEGGGEEEGGEAAGEGEVEDDGVPPLIDLTSDGPDALPPPAPAVRVLLGAEEEEEQEEEELGSDAEADFAIVPPPAPAQGEQEQAQLQTLQGSSSVQTLFGLLKTLNAPLLELAYFSADDISSLLLRTPSRTALAKKVATTLSHAVNYWPGEGGGSRLRFDGLPGEEAEKLLRLLLMDDDGGRLDLLASDLEKLKGLEVWETVGGVFVGIEGGGYYTLGEEMAWEDCREFLPDSARLKFLKEKDFGDVLKDIGVGCLTEAKLLTTFVLPAFEDMPRAKKEMVLERLLRRWDDLKEEDGFKDELKVRGVVLAGGGGGGEEVWVRADSLMDPSHELLAAVFGDDLRGFPAAEFAGQEWLAIWRDLGLKTTVDKATFLKCARQVAESGSVVVPKDHNLAFTKKPMIGDDVCPPQVFWSSLGIVSPVEVATVLGHLRVLVGDGGRVLGQWDFKGAGMVEVFGAVFKYLEENFDKLSPNVGGALKTTPIVPIGMNLVKASSIFFRLPFNLQPLMYELPRWCAGNTLFTKLGVRETPDVADYCAALGSMQEQVGGGVLGPNELAAVLRLSKFLSDAVQSGKGELRGVVFGVDGKGCLYEEAVCTGLNMRKLGESVVEVMKAGVAVVDVEGARRGAEQLTARLQGDEFFGIVEGILEAPGKEKARKVLRGLVVRFVKSVATVLVLRDAGGGGGGVDVTGEGGGGESTSFHDAAGNVLYVALPKLPKGLLPQLVCGTNVCDILGLDRRHVGLVSGVLGAGGADMGGISNALKMGGGAGGAEG</sequence>
<evidence type="ECO:0000259" key="2">
    <source>
        <dbReference type="PROSITE" id="PS50030"/>
    </source>
</evidence>
<keyword evidence="4" id="KW-1185">Reference proteome</keyword>
<dbReference type="InterPro" id="IPR009060">
    <property type="entry name" value="UBA-like_sf"/>
</dbReference>
<evidence type="ECO:0000256" key="1">
    <source>
        <dbReference type="SAM" id="MobiDB-lite"/>
    </source>
</evidence>
<dbReference type="Pfam" id="PF22562">
    <property type="entry name" value="UBA_7"/>
    <property type="match status" value="1"/>
</dbReference>
<dbReference type="PROSITE" id="PS50030">
    <property type="entry name" value="UBA"/>
    <property type="match status" value="1"/>
</dbReference>
<dbReference type="CDD" id="cd14297">
    <property type="entry name" value="UBA2_spUBP14_like"/>
    <property type="match status" value="1"/>
</dbReference>
<dbReference type="InterPro" id="IPR015940">
    <property type="entry name" value="UBA"/>
</dbReference>
<evidence type="ECO:0000313" key="4">
    <source>
        <dbReference type="Proteomes" id="UP001165060"/>
    </source>
</evidence>
<feature type="non-terminal residue" evidence="3">
    <location>
        <position position="4325"/>
    </location>
</feature>
<gene>
    <name evidence="3" type="ORF">TeGR_g12817</name>
</gene>
<organism evidence="3 4">
    <name type="scientific">Tetraparma gracilis</name>
    <dbReference type="NCBI Taxonomy" id="2962635"/>
    <lineage>
        <taxon>Eukaryota</taxon>
        <taxon>Sar</taxon>
        <taxon>Stramenopiles</taxon>
        <taxon>Ochrophyta</taxon>
        <taxon>Bolidophyceae</taxon>
        <taxon>Parmales</taxon>
        <taxon>Triparmaceae</taxon>
        <taxon>Tetraparma</taxon>
    </lineage>
</organism>
<comment type="caution">
    <text evidence="3">The sequence shown here is derived from an EMBL/GenBank/DDBJ whole genome shotgun (WGS) entry which is preliminary data.</text>
</comment>